<evidence type="ECO:0000256" key="8">
    <source>
        <dbReference type="ARBA" id="ARBA00022801"/>
    </source>
</evidence>
<comment type="cofactor">
    <cofactor evidence="1">
        <name>Zn(2+)</name>
        <dbReference type="ChEBI" id="CHEBI:29105"/>
    </cofactor>
</comment>
<dbReference type="GO" id="GO:0005886">
    <property type="term" value="C:plasma membrane"/>
    <property type="evidence" value="ECO:0007669"/>
    <property type="project" value="UniProtKB-SubCell"/>
</dbReference>
<evidence type="ECO:0000256" key="6">
    <source>
        <dbReference type="ARBA" id="ARBA00022692"/>
    </source>
</evidence>
<dbReference type="GO" id="GO:0006508">
    <property type="term" value="P:proteolysis"/>
    <property type="evidence" value="ECO:0007669"/>
    <property type="project" value="UniProtKB-KW"/>
</dbReference>
<dbReference type="RefSeq" id="WP_393971817.1">
    <property type="nucleotide sequence ID" value="NZ_CP133772.1"/>
</dbReference>
<feature type="transmembrane region" description="Helical" evidence="13">
    <location>
        <begin position="120"/>
        <end position="140"/>
    </location>
</feature>
<proteinExistence type="inferred from homology"/>
<keyword evidence="12 13" id="KW-0472">Membrane</keyword>
<dbReference type="InterPro" id="IPR052348">
    <property type="entry name" value="Metallopeptidase_M50B"/>
</dbReference>
<keyword evidence="4" id="KW-1003">Cell membrane</keyword>
<feature type="transmembrane region" description="Helical" evidence="13">
    <location>
        <begin position="12"/>
        <end position="31"/>
    </location>
</feature>
<comment type="subcellular location">
    <subcellularLocation>
        <location evidence="2">Cell membrane</location>
        <topology evidence="2">Multi-pass membrane protein</topology>
    </subcellularLocation>
</comment>
<evidence type="ECO:0000256" key="12">
    <source>
        <dbReference type="ARBA" id="ARBA00023136"/>
    </source>
</evidence>
<evidence type="ECO:0000256" key="5">
    <source>
        <dbReference type="ARBA" id="ARBA00022670"/>
    </source>
</evidence>
<feature type="transmembrane region" description="Helical" evidence="13">
    <location>
        <begin position="80"/>
        <end position="100"/>
    </location>
</feature>
<evidence type="ECO:0000256" key="9">
    <source>
        <dbReference type="ARBA" id="ARBA00022833"/>
    </source>
</evidence>
<keyword evidence="5 14" id="KW-0645">Protease</keyword>
<feature type="transmembrane region" description="Helical" evidence="13">
    <location>
        <begin position="43"/>
        <end position="60"/>
    </location>
</feature>
<dbReference type="CDD" id="cd06158">
    <property type="entry name" value="S2P-M50_like_1"/>
    <property type="match status" value="1"/>
</dbReference>
<comment type="similarity">
    <text evidence="3">Belongs to the peptidase M50B family.</text>
</comment>
<dbReference type="GO" id="GO:0046872">
    <property type="term" value="F:metal ion binding"/>
    <property type="evidence" value="ECO:0007669"/>
    <property type="project" value="UniProtKB-KW"/>
</dbReference>
<dbReference type="GeneID" id="95967128"/>
<gene>
    <name evidence="14" type="ORF">OXIME_000403</name>
</gene>
<keyword evidence="9" id="KW-0862">Zinc</keyword>
<evidence type="ECO:0000256" key="7">
    <source>
        <dbReference type="ARBA" id="ARBA00022723"/>
    </source>
</evidence>
<feature type="transmembrane region" description="Helical" evidence="13">
    <location>
        <begin position="145"/>
        <end position="163"/>
    </location>
</feature>
<organism evidence="14 15">
    <name type="scientific">Oxyplasma meridianum</name>
    <dbReference type="NCBI Taxonomy" id="3073602"/>
    <lineage>
        <taxon>Archaea</taxon>
        <taxon>Methanobacteriati</taxon>
        <taxon>Thermoplasmatota</taxon>
        <taxon>Thermoplasmata</taxon>
        <taxon>Thermoplasmatales</taxon>
        <taxon>Thermoplasmataceae</taxon>
        <taxon>Oxyplasma</taxon>
    </lineage>
</organism>
<feature type="transmembrane region" description="Helical" evidence="13">
    <location>
        <begin position="183"/>
        <end position="204"/>
    </location>
</feature>
<protein>
    <submittedName>
        <fullName evidence="14">Site-2 protease family protein</fullName>
    </submittedName>
</protein>
<evidence type="ECO:0000256" key="2">
    <source>
        <dbReference type="ARBA" id="ARBA00004651"/>
    </source>
</evidence>
<evidence type="ECO:0000256" key="4">
    <source>
        <dbReference type="ARBA" id="ARBA00022475"/>
    </source>
</evidence>
<name>A0AAX4NEF6_9ARCH</name>
<dbReference type="PANTHER" id="PTHR35864:SF1">
    <property type="entry name" value="ZINC METALLOPROTEASE YWHC-RELATED"/>
    <property type="match status" value="1"/>
</dbReference>
<reference evidence="14 15" key="1">
    <citation type="submission" date="2023-09" db="EMBL/GenBank/DDBJ databases">
        <authorList>
            <person name="Golyshina O.V."/>
            <person name="Lunev E.A."/>
            <person name="Bargiela R."/>
            <person name="Gaines M.C."/>
            <person name="Daum B."/>
            <person name="Bale N.J."/>
            <person name="Koenen M."/>
            <person name="Sinninghe Damst J.S."/>
            <person name="Yakimov M."/>
            <person name="Golyshin P.N."/>
        </authorList>
    </citation>
    <scope>NUCLEOTIDE SEQUENCE [LARGE SCALE GENOMIC DNA]</scope>
    <source>
        <strain evidence="14 15">M1</strain>
    </source>
</reference>
<evidence type="ECO:0000256" key="10">
    <source>
        <dbReference type="ARBA" id="ARBA00022989"/>
    </source>
</evidence>
<evidence type="ECO:0000256" key="1">
    <source>
        <dbReference type="ARBA" id="ARBA00001947"/>
    </source>
</evidence>
<sequence>MNRFYGGYSREIEDISLAFIMLTLSFFIAMISDNGFHVSAPEAALLLIMSALAVATAFFLHEMAHRYVARRFGGVAFFKIWPFGIIFAFITSFFGFIFAAPGAVNIGGIYRKDQFGKSALAGPLTNLVVGSVFVFLDIFLPMDPILHTIFGFVGGLNLYFGVFNMLPIPPLDGQKVMSWNLRIFIMVFAVAIILNIINFLTIGFL</sequence>
<keyword evidence="15" id="KW-1185">Reference proteome</keyword>
<accession>A0AAX4NEF6</accession>
<evidence type="ECO:0000256" key="13">
    <source>
        <dbReference type="SAM" id="Phobius"/>
    </source>
</evidence>
<keyword evidence="8" id="KW-0378">Hydrolase</keyword>
<keyword evidence="10 13" id="KW-1133">Transmembrane helix</keyword>
<evidence type="ECO:0000256" key="3">
    <source>
        <dbReference type="ARBA" id="ARBA00007931"/>
    </source>
</evidence>
<dbReference type="AlphaFoldDB" id="A0AAX4NEF6"/>
<dbReference type="InterPro" id="IPR044537">
    <property type="entry name" value="Rip2-like"/>
</dbReference>
<evidence type="ECO:0000313" key="14">
    <source>
        <dbReference type="EMBL" id="WYX99858.1"/>
    </source>
</evidence>
<dbReference type="Proteomes" id="UP001451606">
    <property type="component" value="Chromosome"/>
</dbReference>
<dbReference type="EMBL" id="CP133772">
    <property type="protein sequence ID" value="WYX99858.1"/>
    <property type="molecule type" value="Genomic_DNA"/>
</dbReference>
<evidence type="ECO:0000256" key="11">
    <source>
        <dbReference type="ARBA" id="ARBA00023049"/>
    </source>
</evidence>
<dbReference type="PANTHER" id="PTHR35864">
    <property type="entry name" value="ZINC METALLOPROTEASE MJ0611-RELATED"/>
    <property type="match status" value="1"/>
</dbReference>
<dbReference type="GO" id="GO:0008237">
    <property type="term" value="F:metallopeptidase activity"/>
    <property type="evidence" value="ECO:0007669"/>
    <property type="project" value="UniProtKB-KW"/>
</dbReference>
<dbReference type="KEGG" id="omr:OXIME_000403"/>
<keyword evidence="7" id="KW-0479">Metal-binding</keyword>
<keyword evidence="11" id="KW-0482">Metalloprotease</keyword>
<keyword evidence="6 13" id="KW-0812">Transmembrane</keyword>
<evidence type="ECO:0000313" key="15">
    <source>
        <dbReference type="Proteomes" id="UP001451606"/>
    </source>
</evidence>